<comment type="catalytic activity">
    <reaction evidence="1 7">
        <text>dTDP-4-dehydro-6-deoxy-alpha-D-glucose = dTDP-4-dehydro-beta-L-rhamnose</text>
        <dbReference type="Rhea" id="RHEA:16969"/>
        <dbReference type="ChEBI" id="CHEBI:57649"/>
        <dbReference type="ChEBI" id="CHEBI:62830"/>
        <dbReference type="EC" id="5.1.3.13"/>
    </reaction>
</comment>
<evidence type="ECO:0000313" key="9">
    <source>
        <dbReference type="Proteomes" id="UP000199379"/>
    </source>
</evidence>
<feature type="active site" description="Proton donor" evidence="5">
    <location>
        <position position="132"/>
    </location>
</feature>
<sequence>MQVEETALSGVLVLTPKRFGDARGFFSESWNRRTLAEHGITLDFVQDNHSLSAAAGTIRGLHFQAPPHAQAKLVRCGRGALYDVAVDIRKGSPTYGQWVGLELSFENGRQLLIPEGFAHGFVTRQPDTEICYKCTDYYAPDCDGALRWNSCGIDWGLSGDPVLSDKDAAAPPLAAFDSPFAWEGDA</sequence>
<accession>A0A1H7E417</accession>
<dbReference type="PANTHER" id="PTHR21047:SF2">
    <property type="entry name" value="THYMIDINE DIPHOSPHO-4-KETO-RHAMNOSE 3,5-EPIMERASE"/>
    <property type="match status" value="1"/>
</dbReference>
<feature type="active site" description="Proton acceptor" evidence="5">
    <location>
        <position position="62"/>
    </location>
</feature>
<feature type="site" description="Participates in a stacking interaction with the thymidine ring of dTDP-4-oxo-6-deoxyglucose" evidence="6">
    <location>
        <position position="138"/>
    </location>
</feature>
<comment type="function">
    <text evidence="2 7">Catalyzes the epimerization of the C3' and C5'positions of dTDP-6-deoxy-D-xylo-4-hexulose, forming dTDP-6-deoxy-L-lyxo-4-hexulose.</text>
</comment>
<dbReference type="SUPFAM" id="SSF51182">
    <property type="entry name" value="RmlC-like cupins"/>
    <property type="match status" value="1"/>
</dbReference>
<reference evidence="8 9" key="1">
    <citation type="submission" date="2016-10" db="EMBL/GenBank/DDBJ databases">
        <authorList>
            <person name="de Groot N.N."/>
        </authorList>
    </citation>
    <scope>NUCLEOTIDE SEQUENCE [LARGE SCALE GENOMIC DNA]</scope>
    <source>
        <strain evidence="8 9">DSM 29340</strain>
    </source>
</reference>
<dbReference type="NCBIfam" id="TIGR01221">
    <property type="entry name" value="rmlC"/>
    <property type="match status" value="1"/>
</dbReference>
<protein>
    <recommendedName>
        <fullName evidence="4 7">dTDP-4-dehydrorhamnose 3,5-epimerase</fullName>
        <ecNumber evidence="3 7">5.1.3.13</ecNumber>
    </recommendedName>
    <alternativeName>
        <fullName evidence="7">Thymidine diphospho-4-keto-rhamnose 3,5-epimerase</fullName>
    </alternativeName>
</protein>
<comment type="similarity">
    <text evidence="7">Belongs to the dTDP-4-dehydrorhamnose 3,5-epimerase family.</text>
</comment>
<dbReference type="RefSeq" id="WP_092371174.1">
    <property type="nucleotide sequence ID" value="NZ_BMGV01000015.1"/>
</dbReference>
<dbReference type="UniPathway" id="UPA00124"/>
<keyword evidence="9" id="KW-1185">Reference proteome</keyword>
<dbReference type="PANTHER" id="PTHR21047">
    <property type="entry name" value="DTDP-6-DEOXY-D-GLUCOSE-3,5 EPIMERASE"/>
    <property type="match status" value="1"/>
</dbReference>
<dbReference type="InterPro" id="IPR000888">
    <property type="entry name" value="RmlC-like"/>
</dbReference>
<comment type="pathway">
    <text evidence="7">Carbohydrate biosynthesis; dTDP-L-rhamnose biosynthesis.</text>
</comment>
<evidence type="ECO:0000256" key="4">
    <source>
        <dbReference type="ARBA" id="ARBA00019595"/>
    </source>
</evidence>
<proteinExistence type="inferred from homology"/>
<organism evidence="8 9">
    <name type="scientific">Cribrihabitans marinus</name>
    <dbReference type="NCBI Taxonomy" id="1227549"/>
    <lineage>
        <taxon>Bacteria</taxon>
        <taxon>Pseudomonadati</taxon>
        <taxon>Pseudomonadota</taxon>
        <taxon>Alphaproteobacteria</taxon>
        <taxon>Rhodobacterales</taxon>
        <taxon>Paracoccaceae</taxon>
        <taxon>Cribrihabitans</taxon>
    </lineage>
</organism>
<dbReference type="OrthoDB" id="9800680at2"/>
<dbReference type="EMBL" id="FNYD01000016">
    <property type="protein sequence ID" value="SEK06350.1"/>
    <property type="molecule type" value="Genomic_DNA"/>
</dbReference>
<evidence type="ECO:0000256" key="5">
    <source>
        <dbReference type="PIRSR" id="PIRSR600888-1"/>
    </source>
</evidence>
<dbReference type="InterPro" id="IPR011051">
    <property type="entry name" value="RmlC_Cupin_sf"/>
</dbReference>
<dbReference type="CDD" id="cd00438">
    <property type="entry name" value="cupin_RmlC"/>
    <property type="match status" value="1"/>
</dbReference>
<dbReference type="STRING" id="1227549.SAMN05444007_11610"/>
<dbReference type="GO" id="GO:0019305">
    <property type="term" value="P:dTDP-rhamnose biosynthetic process"/>
    <property type="evidence" value="ECO:0007669"/>
    <property type="project" value="UniProtKB-UniRule"/>
</dbReference>
<dbReference type="EC" id="5.1.3.13" evidence="3 7"/>
<evidence type="ECO:0000313" key="8">
    <source>
        <dbReference type="EMBL" id="SEK06350.1"/>
    </source>
</evidence>
<gene>
    <name evidence="8" type="ORF">SAMN05444007_11610</name>
</gene>
<comment type="subunit">
    <text evidence="7">Homodimer.</text>
</comment>
<dbReference type="GO" id="GO:0008830">
    <property type="term" value="F:dTDP-4-dehydrorhamnose 3,5-epimerase activity"/>
    <property type="evidence" value="ECO:0007669"/>
    <property type="project" value="UniProtKB-UniRule"/>
</dbReference>
<dbReference type="GO" id="GO:0005829">
    <property type="term" value="C:cytosol"/>
    <property type="evidence" value="ECO:0007669"/>
    <property type="project" value="TreeGrafter"/>
</dbReference>
<dbReference type="GO" id="GO:0000271">
    <property type="term" value="P:polysaccharide biosynthetic process"/>
    <property type="evidence" value="ECO:0007669"/>
    <property type="project" value="TreeGrafter"/>
</dbReference>
<keyword evidence="7" id="KW-0413">Isomerase</keyword>
<dbReference type="Gene3D" id="2.60.120.10">
    <property type="entry name" value="Jelly Rolls"/>
    <property type="match status" value="1"/>
</dbReference>
<evidence type="ECO:0000256" key="2">
    <source>
        <dbReference type="ARBA" id="ARBA00001997"/>
    </source>
</evidence>
<dbReference type="InterPro" id="IPR014710">
    <property type="entry name" value="RmlC-like_jellyroll"/>
</dbReference>
<evidence type="ECO:0000256" key="7">
    <source>
        <dbReference type="RuleBase" id="RU364069"/>
    </source>
</evidence>
<name>A0A1H7E417_9RHOB</name>
<evidence type="ECO:0000256" key="1">
    <source>
        <dbReference type="ARBA" id="ARBA00001298"/>
    </source>
</evidence>
<evidence type="ECO:0000256" key="6">
    <source>
        <dbReference type="PIRSR" id="PIRSR600888-3"/>
    </source>
</evidence>
<dbReference type="Pfam" id="PF00908">
    <property type="entry name" value="dTDP_sugar_isom"/>
    <property type="match status" value="1"/>
</dbReference>
<dbReference type="AlphaFoldDB" id="A0A1H7E417"/>
<evidence type="ECO:0000256" key="3">
    <source>
        <dbReference type="ARBA" id="ARBA00012098"/>
    </source>
</evidence>
<dbReference type="Proteomes" id="UP000199379">
    <property type="component" value="Unassembled WGS sequence"/>
</dbReference>